<evidence type="ECO:0000259" key="5">
    <source>
        <dbReference type="PROSITE" id="PS51898"/>
    </source>
</evidence>
<reference evidence="6 7" key="2">
    <citation type="journal article" date="2011" name="Stand. Genomic Sci.">
        <title>Complete genome sequence of Tolumonas auensis type strain (TA 4).</title>
        <authorList>
            <person name="Chertkov O."/>
            <person name="Copeland A."/>
            <person name="Lucas S."/>
            <person name="Lapidus A."/>
            <person name="Berry K.W."/>
            <person name="Detter J.C."/>
            <person name="Del Rio T.G."/>
            <person name="Hammon N."/>
            <person name="Dalin E."/>
            <person name="Tice H."/>
            <person name="Pitluck S."/>
            <person name="Richardson P."/>
            <person name="Bruce D."/>
            <person name="Goodwin L."/>
            <person name="Han C."/>
            <person name="Tapia R."/>
            <person name="Saunders E."/>
            <person name="Schmutz J."/>
            <person name="Brettin T."/>
            <person name="Larimer F."/>
            <person name="Land M."/>
            <person name="Hauser L."/>
            <person name="Spring S."/>
            <person name="Rohde M."/>
            <person name="Kyrpides N.C."/>
            <person name="Ivanova N."/>
            <person name="Goker M."/>
            <person name="Beller H.R."/>
            <person name="Klenk H.P."/>
            <person name="Woyke T."/>
        </authorList>
    </citation>
    <scope>NUCLEOTIDE SEQUENCE [LARGE SCALE GENOMIC DNA]</scope>
    <source>
        <strain evidence="7">DSM 9187 / TA4</strain>
    </source>
</reference>
<accession>C4LB72</accession>
<dbReference type="InterPro" id="IPR013762">
    <property type="entry name" value="Integrase-like_cat_sf"/>
</dbReference>
<dbReference type="KEGG" id="tau:Tola_2682"/>
<dbReference type="STRING" id="595494.Tola_2682"/>
<dbReference type="InterPro" id="IPR050808">
    <property type="entry name" value="Phage_Integrase"/>
</dbReference>
<keyword evidence="3" id="KW-0238">DNA-binding</keyword>
<gene>
    <name evidence="6" type="ordered locus">Tola_2682</name>
</gene>
<dbReference type="Gene3D" id="1.10.443.10">
    <property type="entry name" value="Intergrase catalytic core"/>
    <property type="match status" value="1"/>
</dbReference>
<feature type="domain" description="Tyr recombinase" evidence="5">
    <location>
        <begin position="228"/>
        <end position="412"/>
    </location>
</feature>
<evidence type="ECO:0000256" key="2">
    <source>
        <dbReference type="ARBA" id="ARBA00022908"/>
    </source>
</evidence>
<name>C4LB72_TOLAT</name>
<dbReference type="HOGENOM" id="CLU_027562_0_4_6"/>
<dbReference type="Pfam" id="PF13356">
    <property type="entry name" value="Arm-DNA-bind_3"/>
    <property type="match status" value="1"/>
</dbReference>
<dbReference type="GO" id="GO:0015074">
    <property type="term" value="P:DNA integration"/>
    <property type="evidence" value="ECO:0007669"/>
    <property type="project" value="UniProtKB-KW"/>
</dbReference>
<evidence type="ECO:0000256" key="1">
    <source>
        <dbReference type="ARBA" id="ARBA00008857"/>
    </source>
</evidence>
<dbReference type="PANTHER" id="PTHR30629">
    <property type="entry name" value="PROPHAGE INTEGRASE"/>
    <property type="match status" value="1"/>
</dbReference>
<reference evidence="7" key="1">
    <citation type="submission" date="2009-05" db="EMBL/GenBank/DDBJ databases">
        <title>Complete sequence of Tolumonas auensis DSM 9187.</title>
        <authorList>
            <consortium name="US DOE Joint Genome Institute"/>
            <person name="Lucas S."/>
            <person name="Copeland A."/>
            <person name="Lapidus A."/>
            <person name="Glavina del Rio T."/>
            <person name="Tice H."/>
            <person name="Bruce D."/>
            <person name="Goodwin L."/>
            <person name="Pitluck S."/>
            <person name="Chertkov O."/>
            <person name="Brettin T."/>
            <person name="Detter J.C."/>
            <person name="Han C."/>
            <person name="Larimer F."/>
            <person name="Land M."/>
            <person name="Hauser L."/>
            <person name="Kyrpides N."/>
            <person name="Mikhailova N."/>
            <person name="Spring S."/>
            <person name="Beller H."/>
        </authorList>
    </citation>
    <scope>NUCLEOTIDE SEQUENCE [LARGE SCALE GENOMIC DNA]</scope>
    <source>
        <strain evidence="7">DSM 9187 / TA4</strain>
    </source>
</reference>
<organism evidence="6 7">
    <name type="scientific">Tolumonas auensis (strain DSM 9187 / NBRC 110442 / TA 4)</name>
    <dbReference type="NCBI Taxonomy" id="595494"/>
    <lineage>
        <taxon>Bacteria</taxon>
        <taxon>Pseudomonadati</taxon>
        <taxon>Pseudomonadota</taxon>
        <taxon>Gammaproteobacteria</taxon>
        <taxon>Aeromonadales</taxon>
        <taxon>Aeromonadaceae</taxon>
        <taxon>Tolumonas</taxon>
    </lineage>
</organism>
<comment type="similarity">
    <text evidence="1">Belongs to the 'phage' integrase family.</text>
</comment>
<dbReference type="InterPro" id="IPR010998">
    <property type="entry name" value="Integrase_recombinase_N"/>
</dbReference>
<protein>
    <submittedName>
        <fullName evidence="6">Integrase family protein</fullName>
    </submittedName>
</protein>
<dbReference type="Proteomes" id="UP000009073">
    <property type="component" value="Chromosome"/>
</dbReference>
<dbReference type="Pfam" id="PF00589">
    <property type="entry name" value="Phage_integrase"/>
    <property type="match status" value="1"/>
</dbReference>
<keyword evidence="7" id="KW-1185">Reference proteome</keyword>
<proteinExistence type="inferred from homology"/>
<dbReference type="InterPro" id="IPR038488">
    <property type="entry name" value="Integrase_DNA-bd_sf"/>
</dbReference>
<evidence type="ECO:0000313" key="7">
    <source>
        <dbReference type="Proteomes" id="UP000009073"/>
    </source>
</evidence>
<dbReference type="eggNOG" id="COG0582">
    <property type="taxonomic scope" value="Bacteria"/>
</dbReference>
<sequence length="433" mass="49531">MAKATGLTFNKIKGLKPKETQYYEWDVTGKRGQGRLGVRVNTSGEKVFIYRYFVDGKTRFIQLGLFPAMSLDEAGQKTREFAGLLKAGLDPKNELERMSRVREAQEKAEAEKGSIKQLIETYIWKMKTDGKRTYADVLRRLEKDVYPVIPPTKKAKEVTSLDIKQILTNMIQRGAIVQSNRVRSYLHAAFQYGLGADLDPANNRESVLFGLTMNPVSVIPRQGYAEKAGQNWLSLECVQKLMAIFEDVPKVGSLPAQLLKFCFYTGGQRPYELAASEWSSVDWEQRTLLVIDSISKNKREHLIPLTDSALAILKELHEKNTNGSRYIFPQKDPEKHFRTDSFAQAIIYFRKSHPDFSVFVARDVRRTCKTLMGELGITKELRDRTQNHAQNDVSSRHYDRYSYLPEKRRALEAWEARLNSTDTGVNVIKFVNG</sequence>
<dbReference type="PROSITE" id="PS51898">
    <property type="entry name" value="TYR_RECOMBINASE"/>
    <property type="match status" value="1"/>
</dbReference>
<dbReference type="InterPro" id="IPR002104">
    <property type="entry name" value="Integrase_catalytic"/>
</dbReference>
<evidence type="ECO:0000313" key="6">
    <source>
        <dbReference type="EMBL" id="ACQ94275.1"/>
    </source>
</evidence>
<dbReference type="EMBL" id="CP001616">
    <property type="protein sequence ID" value="ACQ94275.1"/>
    <property type="molecule type" value="Genomic_DNA"/>
</dbReference>
<dbReference type="Gene3D" id="1.10.150.130">
    <property type="match status" value="1"/>
</dbReference>
<evidence type="ECO:0000256" key="4">
    <source>
        <dbReference type="ARBA" id="ARBA00023172"/>
    </source>
</evidence>
<keyword evidence="2" id="KW-0229">DNA integration</keyword>
<dbReference type="CDD" id="cd00801">
    <property type="entry name" value="INT_P4_C"/>
    <property type="match status" value="1"/>
</dbReference>
<dbReference type="AlphaFoldDB" id="C4LB72"/>
<dbReference type="PANTHER" id="PTHR30629:SF2">
    <property type="entry name" value="PROPHAGE INTEGRASE INTS-RELATED"/>
    <property type="match status" value="1"/>
</dbReference>
<keyword evidence="4" id="KW-0233">DNA recombination</keyword>
<dbReference type="InterPro" id="IPR025166">
    <property type="entry name" value="Integrase_DNA_bind_dom"/>
</dbReference>
<dbReference type="Pfam" id="PF22022">
    <property type="entry name" value="Phage_int_M"/>
    <property type="match status" value="1"/>
</dbReference>
<dbReference type="InterPro" id="IPR053876">
    <property type="entry name" value="Phage_int_M"/>
</dbReference>
<dbReference type="GO" id="GO:0003677">
    <property type="term" value="F:DNA binding"/>
    <property type="evidence" value="ECO:0007669"/>
    <property type="project" value="UniProtKB-KW"/>
</dbReference>
<dbReference type="SUPFAM" id="SSF56349">
    <property type="entry name" value="DNA breaking-rejoining enzymes"/>
    <property type="match status" value="1"/>
</dbReference>
<dbReference type="OrthoDB" id="9795573at2"/>
<dbReference type="Gene3D" id="3.30.160.390">
    <property type="entry name" value="Integrase, DNA-binding domain"/>
    <property type="match status" value="1"/>
</dbReference>
<evidence type="ECO:0000256" key="3">
    <source>
        <dbReference type="ARBA" id="ARBA00023125"/>
    </source>
</evidence>
<dbReference type="InterPro" id="IPR011010">
    <property type="entry name" value="DNA_brk_join_enz"/>
</dbReference>
<dbReference type="GO" id="GO:0006310">
    <property type="term" value="P:DNA recombination"/>
    <property type="evidence" value="ECO:0007669"/>
    <property type="project" value="UniProtKB-KW"/>
</dbReference>
<dbReference type="RefSeq" id="WP_015879724.1">
    <property type="nucleotide sequence ID" value="NC_012691.1"/>
</dbReference>